<reference evidence="1" key="6">
    <citation type="journal article" date="2000" name="Gene">
        <title>Complete nucleotide sequence of a plant tumor-inducing Ti plasmid.</title>
        <authorList>
            <person name="Suzuki K."/>
            <person name="Hattori Y."/>
            <person name="Uraji M."/>
            <person name="Ohta N."/>
            <person name="Iwata K."/>
            <person name="Murata K."/>
            <person name="Katoh A."/>
            <person name="Yoshida K."/>
        </authorList>
    </citation>
    <scope>NUCLEOTIDE SEQUENCE</scope>
    <source>
        <strain evidence="1">MAFF 301001</strain>
        <plasmid evidence="1">pTi-SAKURA</plasmid>
    </source>
</reference>
<protein>
    <submittedName>
        <fullName evidence="1">Tiorf137 protein</fullName>
    </submittedName>
</protein>
<organism evidence="1">
    <name type="scientific">Agrobacterium tumefaciens</name>
    <dbReference type="NCBI Taxonomy" id="358"/>
    <lineage>
        <taxon>Bacteria</taxon>
        <taxon>Pseudomonadati</taxon>
        <taxon>Pseudomonadota</taxon>
        <taxon>Alphaproteobacteria</taxon>
        <taxon>Hyphomicrobiales</taxon>
        <taxon>Rhizobiaceae</taxon>
        <taxon>Rhizobium/Agrobacterium group</taxon>
        <taxon>Agrobacterium</taxon>
        <taxon>Agrobacterium tumefaciens complex</taxon>
    </lineage>
</organism>
<reference evidence="1" key="5">
    <citation type="journal article" date="1998" name="Nucleic Acids Symp. Ser.">
        <title>Genome structure of pTi-SAKURA (V): Complete nucleotide sequence of plasmid pTi-SAKURA's vir region in Agrobacterium tumefaciens.</title>
        <authorList>
            <person name="Hattori Y."/>
            <person name="Suzuki K."/>
            <person name="Ohta N."/>
            <person name="Uraji M."/>
            <person name="Katoh A."/>
            <person name="Yoshida K."/>
        </authorList>
    </citation>
    <scope>NUCLEOTIDE SEQUENCE</scope>
    <source>
        <strain evidence="1">MAFF 301001</strain>
        <plasmid evidence="1">pTi-SAKURA</plasmid>
    </source>
</reference>
<gene>
    <name evidence="1" type="primary">tiorf137</name>
</gene>
<accession>Q9R6C6</accession>
<dbReference type="AlphaFoldDB" id="Q9R6C6"/>
<geneLocation type="plasmid" evidence="1">
    <name>pTi-SAKURA</name>
</geneLocation>
<sequence length="91" mass="10139">MESWEEIALRLAGQAGIATPRHELIDLAGKAVMLSRRFDREGRSAPRSCRRWRRWAASAAALRRSSMPLLNTAPKVRRTPMSSIGVSSSMC</sequence>
<keyword evidence="1" id="KW-0614">Plasmid</keyword>
<proteinExistence type="predicted"/>
<evidence type="ECO:0000313" key="1">
    <source>
        <dbReference type="EMBL" id="BAA87762.1"/>
    </source>
</evidence>
<name>Q9R6C6_AGRTU</name>
<reference evidence="1" key="4">
    <citation type="journal article" date="1998" name="Nucleic Acids Symp. Ser.">
        <title>Genome structure of pTi-SAKURA (IV): Characteristics of tra region.</title>
        <authorList>
            <person name="Uraji M."/>
            <person name="Suzuki K."/>
            <person name="Ohta N."/>
            <person name="Hattori Y."/>
            <person name="Katoh A."/>
            <person name="Yoshida K."/>
        </authorList>
    </citation>
    <scope>NUCLEOTIDE SEQUENCE</scope>
    <source>
        <strain evidence="1">MAFF 301001</strain>
        <plasmid evidence="1">pTi-SAKURA</plasmid>
    </source>
</reference>
<reference evidence="1" key="2">
    <citation type="journal article" date="1998" name="Nucleic Acids Symp. Ser.">
        <title>Genome structure of pTi-SAKURA(I): Strategy for DNA sequencing of a Japanese cherry-Ti plasmid.</title>
        <authorList>
            <person name="Hattori Y."/>
            <person name="Suzuki K."/>
            <person name="Ohta N."/>
            <person name="Uraji M."/>
            <person name="Katoh A."/>
            <person name="Yoshida K."/>
        </authorList>
    </citation>
    <scope>NUCLEOTIDE SEQUENCE</scope>
    <source>
        <strain evidence="1">MAFF 301001</strain>
        <plasmid evidence="1">pTi-SAKURA</plasmid>
    </source>
</reference>
<reference evidence="1" key="1">
    <citation type="journal article" date="1998" name="Biochim. Biophys. Acta">
        <title>Novel structural difference between nopaline- and octopine-type trbJ genes: construction of genetic and physical map and sequencing of trb/traI and rep gene clusters of a new Ti plasmid pTi-SAKURA.</title>
        <authorList>
            <person name="Suzuki K."/>
            <person name="Ohta N."/>
            <person name="Hattori Y."/>
            <person name="Uraji M."/>
            <person name="Katoh A."/>
            <person name="Yoshida K."/>
        </authorList>
    </citation>
    <scope>NUCLEOTIDE SEQUENCE</scope>
    <source>
        <strain evidence="1">MAFF 301001</strain>
        <plasmid evidence="1">pTi-SAKURA</plasmid>
    </source>
</reference>
<dbReference type="EMBL" id="AB016260">
    <property type="protein sequence ID" value="BAA87762.1"/>
    <property type="molecule type" value="Genomic_DNA"/>
</dbReference>
<reference evidence="1" key="3">
    <citation type="journal article" date="1998" name="Nucleic Acids Symp. Ser.">
        <title>Genome structure of pTi-SAKURA (III): Characteristics of T-DNA.</title>
        <authorList>
            <person name="Ohta N."/>
            <person name="Suzuki K."/>
            <person name="Hattori Y."/>
            <person name="Uraji M."/>
            <person name="Katoh A."/>
            <person name="Yoshida K."/>
        </authorList>
    </citation>
    <scope>NUCLEOTIDE SEQUENCE</scope>
    <source>
        <strain evidence="1">MAFF 301001</strain>
        <plasmid evidence="1">pTi-SAKURA</plasmid>
    </source>
</reference>